<accession>A0A511YPG8</accession>
<name>A0A511YPG8_9FLAO</name>
<evidence type="ECO:0000313" key="2">
    <source>
        <dbReference type="Proteomes" id="UP000321863"/>
    </source>
</evidence>
<dbReference type="AlphaFoldDB" id="A0A511YPG8"/>
<proteinExistence type="predicted"/>
<organism evidence="1 2">
    <name type="scientific">Chryseobacterium hagamense</name>
    <dbReference type="NCBI Taxonomy" id="395935"/>
    <lineage>
        <taxon>Bacteria</taxon>
        <taxon>Pseudomonadati</taxon>
        <taxon>Bacteroidota</taxon>
        <taxon>Flavobacteriia</taxon>
        <taxon>Flavobacteriales</taxon>
        <taxon>Weeksellaceae</taxon>
        <taxon>Chryseobacterium group</taxon>
        <taxon>Chryseobacterium</taxon>
    </lineage>
</organism>
<protein>
    <submittedName>
        <fullName evidence="1">Uncharacterized protein</fullName>
    </submittedName>
</protein>
<dbReference type="OrthoDB" id="1256048at2"/>
<dbReference type="Proteomes" id="UP000321863">
    <property type="component" value="Unassembled WGS sequence"/>
</dbReference>
<sequence>MKKRFLLLIFLIFAGKILSQKNFNIPAKFPTQYGTFTFPLGSKVVLELKENGNTYEYRVLSMEPYKDYYPLSKKKNIFSKDIKENTIEIFFTGAYYNDGKEDKEWKSLLSLKSNVKTPLIYKADIKYYFKNEFENTSISGIFPNAKINEIWGHKIDFITLYDFEKLKK</sequence>
<keyword evidence="2" id="KW-1185">Reference proteome</keyword>
<dbReference type="RefSeq" id="WP_146942535.1">
    <property type="nucleotide sequence ID" value="NZ_BJYJ01000018.1"/>
</dbReference>
<gene>
    <name evidence="1" type="ORF">CHA01nite_28340</name>
</gene>
<dbReference type="EMBL" id="BJYJ01000018">
    <property type="protein sequence ID" value="GEN77094.1"/>
    <property type="molecule type" value="Genomic_DNA"/>
</dbReference>
<reference evidence="1 2" key="1">
    <citation type="submission" date="2019-07" db="EMBL/GenBank/DDBJ databases">
        <title>Whole genome shotgun sequence of Chryseobacterium hagamense NBRC 105253.</title>
        <authorList>
            <person name="Hosoyama A."/>
            <person name="Uohara A."/>
            <person name="Ohji S."/>
            <person name="Ichikawa N."/>
        </authorList>
    </citation>
    <scope>NUCLEOTIDE SEQUENCE [LARGE SCALE GENOMIC DNA]</scope>
    <source>
        <strain evidence="1 2">NBRC 105253</strain>
    </source>
</reference>
<evidence type="ECO:0000313" key="1">
    <source>
        <dbReference type="EMBL" id="GEN77094.1"/>
    </source>
</evidence>
<comment type="caution">
    <text evidence="1">The sequence shown here is derived from an EMBL/GenBank/DDBJ whole genome shotgun (WGS) entry which is preliminary data.</text>
</comment>